<evidence type="ECO:0000256" key="10">
    <source>
        <dbReference type="ARBA" id="ARBA00022970"/>
    </source>
</evidence>
<evidence type="ECO:0000256" key="3">
    <source>
        <dbReference type="ARBA" id="ARBA00005417"/>
    </source>
</evidence>
<comment type="subcellular location">
    <subcellularLocation>
        <location evidence="2">Cell inner membrane</location>
        <topology evidence="2">Peripheral membrane protein</topology>
    </subcellularLocation>
</comment>
<protein>
    <recommendedName>
        <fullName evidence="4">Cell division ATP-binding protein FtsE</fullName>
    </recommendedName>
</protein>
<keyword evidence="9" id="KW-1278">Translocase</keyword>
<accession>A0A0G4JV64</accession>
<evidence type="ECO:0000313" key="13">
    <source>
        <dbReference type="EMBL" id="CPR16343.1"/>
    </source>
</evidence>
<gene>
    <name evidence="13" type="ORF">BN1221_02020c</name>
</gene>
<keyword evidence="8 13" id="KW-0067">ATP-binding</keyword>
<keyword evidence="11" id="KW-0472">Membrane</keyword>
<dbReference type="InterPro" id="IPR027417">
    <property type="entry name" value="P-loop_NTPase"/>
</dbReference>
<keyword evidence="14" id="KW-1185">Reference proteome</keyword>
<evidence type="ECO:0000259" key="12">
    <source>
        <dbReference type="PROSITE" id="PS50893"/>
    </source>
</evidence>
<dbReference type="CDD" id="cd03258">
    <property type="entry name" value="ABC_MetN_methionine_transporter"/>
    <property type="match status" value="1"/>
</dbReference>
<dbReference type="SMART" id="SM00930">
    <property type="entry name" value="NIL"/>
    <property type="match status" value="1"/>
</dbReference>
<dbReference type="InterPro" id="IPR050086">
    <property type="entry name" value="MetN_ABC_transporter-like"/>
</dbReference>
<dbReference type="OrthoDB" id="9802264at2"/>
<comment type="similarity">
    <text evidence="3">Belongs to the ABC transporter superfamily.</text>
</comment>
<dbReference type="InterPro" id="IPR003593">
    <property type="entry name" value="AAA+_ATPase"/>
</dbReference>
<comment type="function">
    <text evidence="1">Part of the ABC transporter FtsEX involved in cellular division. Important for assembly or stability of the septal ring.</text>
</comment>
<evidence type="ECO:0000256" key="8">
    <source>
        <dbReference type="ARBA" id="ARBA00022840"/>
    </source>
</evidence>
<dbReference type="PROSITE" id="PS00211">
    <property type="entry name" value="ABC_TRANSPORTER_1"/>
    <property type="match status" value="1"/>
</dbReference>
<dbReference type="PROSITE" id="PS50893">
    <property type="entry name" value="ABC_TRANSPORTER_2"/>
    <property type="match status" value="1"/>
</dbReference>
<dbReference type="SUPFAM" id="SSF55021">
    <property type="entry name" value="ACT-like"/>
    <property type="match status" value="1"/>
</dbReference>
<evidence type="ECO:0000256" key="6">
    <source>
        <dbReference type="ARBA" id="ARBA00022475"/>
    </source>
</evidence>
<dbReference type="GO" id="GO:0016887">
    <property type="term" value="F:ATP hydrolysis activity"/>
    <property type="evidence" value="ECO:0007669"/>
    <property type="project" value="InterPro"/>
</dbReference>
<dbReference type="FunFam" id="3.40.50.300:FF:000056">
    <property type="entry name" value="Cell division ATP-binding protein FtsE"/>
    <property type="match status" value="1"/>
</dbReference>
<evidence type="ECO:0000256" key="1">
    <source>
        <dbReference type="ARBA" id="ARBA00002579"/>
    </source>
</evidence>
<dbReference type="SMART" id="SM00382">
    <property type="entry name" value="AAA"/>
    <property type="match status" value="1"/>
</dbReference>
<name>A0A0G4JV64_9GAMM</name>
<dbReference type="InterPro" id="IPR045865">
    <property type="entry name" value="ACT-like_dom_sf"/>
</dbReference>
<dbReference type="InterPro" id="IPR018449">
    <property type="entry name" value="NIL_domain"/>
</dbReference>
<dbReference type="Proteomes" id="UP000044377">
    <property type="component" value="Unassembled WGS sequence"/>
</dbReference>
<evidence type="ECO:0000256" key="2">
    <source>
        <dbReference type="ARBA" id="ARBA00004417"/>
    </source>
</evidence>
<sequence>MIELKNVSKTFQRKGIAVDALQDIHLRIEKGDIFGIIGYSGAGKSTLLRMINALETPTTGEVSINGVSLNTLRQRQLSALKRDIGMIFQHFSLLRSKTVFQNVAMPLVLAGKSKAYIRQRVAELLDYVGLGDRARSYPNELSGGQKQRVGIARALAMNPSILLCDEATSALDPQTTAQILLLLKRINREYNITVVLITHEMSVIQKICNKVAVMEKGRVIEQGAVIDVFGRPAHPATVNFVRTVIQDRLPDSLAQTLHEESGRLLRLEFVGLSAGQPVICNAIKKYAVEITILFASMSEVQDTTLGFMMVLLNGDDAQIAQAMAYLAAAGVIIQEQSHV</sequence>
<dbReference type="Pfam" id="PF09383">
    <property type="entry name" value="NIL"/>
    <property type="match status" value="1"/>
</dbReference>
<evidence type="ECO:0000256" key="9">
    <source>
        <dbReference type="ARBA" id="ARBA00022967"/>
    </source>
</evidence>
<dbReference type="GO" id="GO:0005524">
    <property type="term" value="F:ATP binding"/>
    <property type="evidence" value="ECO:0007669"/>
    <property type="project" value="UniProtKB-KW"/>
</dbReference>
<keyword evidence="6" id="KW-1003">Cell membrane</keyword>
<dbReference type="PANTHER" id="PTHR43166:SF30">
    <property type="entry name" value="METHIONINE IMPORT ATP-BINDING PROTEIN METN"/>
    <property type="match status" value="1"/>
</dbReference>
<dbReference type="STRING" id="1109412.BN1221_02020c"/>
<feature type="domain" description="ABC transporter" evidence="12">
    <location>
        <begin position="2"/>
        <end position="241"/>
    </location>
</feature>
<dbReference type="AlphaFoldDB" id="A0A0G4JV64"/>
<dbReference type="InterPro" id="IPR017871">
    <property type="entry name" value="ABC_transporter-like_CS"/>
</dbReference>
<dbReference type="Gene3D" id="3.40.50.300">
    <property type="entry name" value="P-loop containing nucleotide triphosphate hydrolases"/>
    <property type="match status" value="1"/>
</dbReference>
<keyword evidence="7" id="KW-0547">Nucleotide-binding</keyword>
<keyword evidence="5" id="KW-0813">Transport</keyword>
<dbReference type="InterPro" id="IPR003439">
    <property type="entry name" value="ABC_transporter-like_ATP-bd"/>
</dbReference>
<proteinExistence type="inferred from homology"/>
<dbReference type="GO" id="GO:0005886">
    <property type="term" value="C:plasma membrane"/>
    <property type="evidence" value="ECO:0007669"/>
    <property type="project" value="UniProtKB-SubCell"/>
</dbReference>
<evidence type="ECO:0000313" key="14">
    <source>
        <dbReference type="Proteomes" id="UP000044377"/>
    </source>
</evidence>
<dbReference type="SUPFAM" id="SSF52540">
    <property type="entry name" value="P-loop containing nucleoside triphosphate hydrolases"/>
    <property type="match status" value="1"/>
</dbReference>
<dbReference type="RefSeq" id="WP_048637189.1">
    <property type="nucleotide sequence ID" value="NZ_CGIG01000001.1"/>
</dbReference>
<dbReference type="Gene3D" id="3.30.70.260">
    <property type="match status" value="1"/>
</dbReference>
<dbReference type="Pfam" id="PF00005">
    <property type="entry name" value="ABC_tran"/>
    <property type="match status" value="1"/>
</dbReference>
<dbReference type="EMBL" id="CGIG01000001">
    <property type="protein sequence ID" value="CPR16343.1"/>
    <property type="molecule type" value="Genomic_DNA"/>
</dbReference>
<evidence type="ECO:0000256" key="11">
    <source>
        <dbReference type="ARBA" id="ARBA00023136"/>
    </source>
</evidence>
<dbReference type="PANTHER" id="PTHR43166">
    <property type="entry name" value="AMINO ACID IMPORT ATP-BINDING PROTEIN"/>
    <property type="match status" value="1"/>
</dbReference>
<dbReference type="InterPro" id="IPR041701">
    <property type="entry name" value="MetN_ABC"/>
</dbReference>
<organism evidence="13 14">
    <name type="scientific">Brenneria goodwinii</name>
    <dbReference type="NCBI Taxonomy" id="1109412"/>
    <lineage>
        <taxon>Bacteria</taxon>
        <taxon>Pseudomonadati</taxon>
        <taxon>Pseudomonadota</taxon>
        <taxon>Gammaproteobacteria</taxon>
        <taxon>Enterobacterales</taxon>
        <taxon>Pectobacteriaceae</taxon>
        <taxon>Brenneria</taxon>
    </lineage>
</organism>
<reference evidence="14" key="1">
    <citation type="submission" date="2015-01" db="EMBL/GenBank/DDBJ databases">
        <authorList>
            <person name="Paterson Steve"/>
        </authorList>
    </citation>
    <scope>NUCLEOTIDE SEQUENCE [LARGE SCALE GENOMIC DNA]</scope>
    <source>
        <strain evidence="14">OBR1</strain>
    </source>
</reference>
<evidence type="ECO:0000256" key="5">
    <source>
        <dbReference type="ARBA" id="ARBA00022448"/>
    </source>
</evidence>
<evidence type="ECO:0000256" key="7">
    <source>
        <dbReference type="ARBA" id="ARBA00022741"/>
    </source>
</evidence>
<keyword evidence="10" id="KW-0029">Amino-acid transport</keyword>
<evidence type="ECO:0000256" key="4">
    <source>
        <dbReference type="ARBA" id="ARBA00020019"/>
    </source>
</evidence>
<dbReference type="GO" id="GO:0006865">
    <property type="term" value="P:amino acid transport"/>
    <property type="evidence" value="ECO:0007669"/>
    <property type="project" value="UniProtKB-KW"/>
</dbReference>